<dbReference type="STRING" id="478744.SAMN05444359_11863"/>
<accession>A0A1H9JTF2</accession>
<feature type="transmembrane region" description="Helical" evidence="8">
    <location>
        <begin position="534"/>
        <end position="553"/>
    </location>
</feature>
<feature type="transmembrane region" description="Helical" evidence="8">
    <location>
        <begin position="1033"/>
        <end position="1051"/>
    </location>
</feature>
<feature type="transmembrane region" description="Helical" evidence="8">
    <location>
        <begin position="476"/>
        <end position="502"/>
    </location>
</feature>
<dbReference type="Gene3D" id="1.20.1640.10">
    <property type="entry name" value="Multidrug efflux transporter AcrB transmembrane domain"/>
    <property type="match status" value="2"/>
</dbReference>
<dbReference type="PANTHER" id="PTHR32063:SF24">
    <property type="entry name" value="CATION EFFLUX SYSTEM (ACRB_ACRD_ACRF FAMILY)"/>
    <property type="match status" value="1"/>
</dbReference>
<dbReference type="Pfam" id="PF00873">
    <property type="entry name" value="ACR_tran"/>
    <property type="match status" value="1"/>
</dbReference>
<dbReference type="GO" id="GO:0042910">
    <property type="term" value="F:xenobiotic transmembrane transporter activity"/>
    <property type="evidence" value="ECO:0007669"/>
    <property type="project" value="TreeGrafter"/>
</dbReference>
<feature type="transmembrane region" description="Helical" evidence="8">
    <location>
        <begin position="872"/>
        <end position="891"/>
    </location>
</feature>
<dbReference type="SUPFAM" id="SSF82714">
    <property type="entry name" value="Multidrug efflux transporter AcrB TolC docking domain, DN and DC subdomains"/>
    <property type="match status" value="2"/>
</dbReference>
<feature type="transmembrane region" description="Helical" evidence="8">
    <location>
        <begin position="398"/>
        <end position="423"/>
    </location>
</feature>
<dbReference type="GO" id="GO:0008324">
    <property type="term" value="F:monoatomic cation transmembrane transporter activity"/>
    <property type="evidence" value="ECO:0007669"/>
    <property type="project" value="InterPro"/>
</dbReference>
<keyword evidence="4" id="KW-1003">Cell membrane</keyword>
<feature type="transmembrane region" description="Helical" evidence="8">
    <location>
        <begin position="443"/>
        <end position="464"/>
    </location>
</feature>
<dbReference type="RefSeq" id="WP_090170308.1">
    <property type="nucleotide sequence ID" value="NZ_FOFB01000018.1"/>
</dbReference>
<dbReference type="OrthoDB" id="636130at2"/>
<dbReference type="FunCoup" id="A0A1H9JTF2">
    <property type="interactions" value="283"/>
</dbReference>
<evidence type="ECO:0000256" key="8">
    <source>
        <dbReference type="SAM" id="Phobius"/>
    </source>
</evidence>
<dbReference type="SUPFAM" id="SSF82693">
    <property type="entry name" value="Multidrug efflux transporter AcrB pore domain, PN1, PN2, PC1 and PC2 subdomains"/>
    <property type="match status" value="2"/>
</dbReference>
<feature type="transmembrane region" description="Helical" evidence="8">
    <location>
        <begin position="897"/>
        <end position="915"/>
    </location>
</feature>
<feature type="transmembrane region" description="Helical" evidence="8">
    <location>
        <begin position="14"/>
        <end position="32"/>
    </location>
</feature>
<dbReference type="GO" id="GO:0005886">
    <property type="term" value="C:plasma membrane"/>
    <property type="evidence" value="ECO:0007669"/>
    <property type="project" value="UniProtKB-SubCell"/>
</dbReference>
<keyword evidence="7 8" id="KW-0472">Membrane</keyword>
<protein>
    <submittedName>
        <fullName evidence="9">Cobalt-zinc-cadmium resistance protein CzcA</fullName>
    </submittedName>
</protein>
<dbReference type="Gene3D" id="3.30.2090.10">
    <property type="entry name" value="Multidrug efflux transporter AcrB TolC docking domain, DN and DC subdomains"/>
    <property type="match status" value="2"/>
</dbReference>
<evidence type="ECO:0000256" key="1">
    <source>
        <dbReference type="ARBA" id="ARBA00004651"/>
    </source>
</evidence>
<dbReference type="InterPro" id="IPR001036">
    <property type="entry name" value="Acrflvin-R"/>
</dbReference>
<organism evidence="9 10">
    <name type="scientific">Neolewinella agarilytica</name>
    <dbReference type="NCBI Taxonomy" id="478744"/>
    <lineage>
        <taxon>Bacteria</taxon>
        <taxon>Pseudomonadati</taxon>
        <taxon>Bacteroidota</taxon>
        <taxon>Saprospiria</taxon>
        <taxon>Saprospirales</taxon>
        <taxon>Lewinellaceae</taxon>
        <taxon>Neolewinella</taxon>
    </lineage>
</organism>
<dbReference type="SUPFAM" id="SSF82866">
    <property type="entry name" value="Multidrug efflux transporter AcrB transmembrane domain"/>
    <property type="match status" value="2"/>
</dbReference>
<evidence type="ECO:0000313" key="10">
    <source>
        <dbReference type="Proteomes" id="UP000199021"/>
    </source>
</evidence>
<dbReference type="InterPro" id="IPR027463">
    <property type="entry name" value="AcrB_DN_DC_subdom"/>
</dbReference>
<dbReference type="InterPro" id="IPR004763">
    <property type="entry name" value="CusA-like"/>
</dbReference>
<evidence type="ECO:0000256" key="6">
    <source>
        <dbReference type="ARBA" id="ARBA00022989"/>
    </source>
</evidence>
<keyword evidence="3" id="KW-0813">Transport</keyword>
<sequence length="1432" mass="157322">MFDAIIRFSLENKLIVLIGVFAISIIGVFSASQIPLDAVPDITNNQVQIVSIAPTFAPEEVEQLITYPLESSMTNIPDVVEVRSISRYGLSVITIVFEEKVEVLRARQFVQEQLNVAAGELPSGVETELMPITTGLGEIYQYVLTVAPAYAHKYDATELRTIQDWIVKRQLNGTEGIIEVSSFGGYLKQYEVALDPVALRNYGVSVEEVITALEDNNENSGGSYLEQGSYSYYIRTEGRVGAEEDIMAIPLGNEAGPPLRIRDVARVTIGSAKRYGAMTMDGKGEVVGGITLMLKGANSSEALRNVRERMATVEASLPEGVSIYPYLDRASLIGKTIDTVRTNLIEGGLIVIFVLLLLLGNLRAGLVVASVIPLSMLFALIMMRYFGISANLMSLGAIDFGIVIDGAVIIVEGLLHALAIGYVGQHLSQAEMDAAVRKSTGEIYRSAAFGVLIILLVFLPILTLEGTEGKTFRPMAQVVSFAILGSLILSVTYVPVMASLFLSKNIKAETGFAARIMAWLEQHYRPVVRAAVRHAAPTLLIALVVLAAALFVFSRMGGEFIPTLEEGDIAMQQAIKPGSSLQESIHTSTMAEKILLDNFPEVKHVVSKIGTAEVPTDPMAIEDADIMIILKDKEEWTSADNREDLMAMMKDKLAPINWASFDFTQPIQLRFNELMTGAKSDIAVKIFGENAETLKESGDRAAAIIEGIEGAGDVRVDQTDGLQQLSVNYDRNRMAQYGVTVRAANQLIRAAYAGEIVGSVYEEERKFDLVVRLNDQSRQTLDLDQLSITARNGRLIPLSEVASVEERESPMLISREQARRFINIGVNVRNRDVATLVADIQTALEAKLDLPPGYEVQYGGQFESLQSARVRLLVAVPLALGLILLLLYLAFGTFRDALVIFVAVPLSAIGGILALELRGMPFSISSGIGFIALFGISVLNGIVLISAIKHLKPADYPDFSALITDAAATRLRPVLMTAAVAAFGFLPMALSNGSGAEVQRPLATVVIGGLLSSTLLTLVVLPALYYLVNRKRFGGAAAGAMGSVVIAMLLFSPGLSAQTINSFPELLDYALEHNPSLANQQLRVRAEALNRRSIGAWSPLEIDYQGGQINAVDFDHQLSVHQNLNHLFSRGPRGEVIDARVAELEAENLVLVRELAFRLRKSYLEWEHQNALLQLQDSLARHYVQLTDKIELRRRAGTLGVIDEELFRQELRNLRQQVVAGEQSVAAAEAELRLLALLPDSLHLRPRPPNLLVVPEEDTAENLYLTALDRQRDRLDKETALTNRLERQPQLSAGYFLQTIEKDFAFQGLAIGVGLPLDRRNQKVRSEQATLQRETLNNQSRMITDRYTTRLGSLRAQIAQLQPAIAAYKLANDASNARISQIARLQFEQGAIDFLTFSQLSQRGFDGRRQYLQQLHQLNQLVIELSYLQNQF</sequence>
<dbReference type="Gene3D" id="3.30.70.1320">
    <property type="entry name" value="Multidrug efflux transporter AcrB pore domain like"/>
    <property type="match status" value="1"/>
</dbReference>
<feature type="transmembrane region" description="Helical" evidence="8">
    <location>
        <begin position="366"/>
        <end position="386"/>
    </location>
</feature>
<dbReference type="Gene3D" id="3.30.70.1440">
    <property type="entry name" value="Multidrug efflux transporter AcrB pore domain"/>
    <property type="match status" value="1"/>
</dbReference>
<dbReference type="EMBL" id="FOFB01000018">
    <property type="protein sequence ID" value="SEQ90112.1"/>
    <property type="molecule type" value="Genomic_DNA"/>
</dbReference>
<reference evidence="10" key="1">
    <citation type="submission" date="2016-10" db="EMBL/GenBank/DDBJ databases">
        <authorList>
            <person name="Varghese N."/>
            <person name="Submissions S."/>
        </authorList>
    </citation>
    <scope>NUCLEOTIDE SEQUENCE [LARGE SCALE GENOMIC DNA]</scope>
    <source>
        <strain evidence="10">DSM 24740</strain>
    </source>
</reference>
<evidence type="ECO:0000256" key="2">
    <source>
        <dbReference type="ARBA" id="ARBA00010942"/>
    </source>
</evidence>
<evidence type="ECO:0000256" key="7">
    <source>
        <dbReference type="ARBA" id="ARBA00023136"/>
    </source>
</evidence>
<name>A0A1H9JTF2_9BACT</name>
<feature type="transmembrane region" description="Helical" evidence="8">
    <location>
        <begin position="1002"/>
        <end position="1027"/>
    </location>
</feature>
<comment type="similarity">
    <text evidence="2">Belongs to the resistance-nodulation-cell division (RND) (TC 2.A.6) family.</text>
</comment>
<dbReference type="Gene3D" id="3.30.70.1430">
    <property type="entry name" value="Multidrug efflux transporter AcrB pore domain"/>
    <property type="match status" value="2"/>
</dbReference>
<evidence type="ECO:0000256" key="3">
    <source>
        <dbReference type="ARBA" id="ARBA00022448"/>
    </source>
</evidence>
<dbReference type="PRINTS" id="PR00702">
    <property type="entry name" value="ACRIFLAVINRP"/>
</dbReference>
<dbReference type="Gene3D" id="1.20.1600.10">
    <property type="entry name" value="Outer membrane efflux proteins (OEP)"/>
    <property type="match status" value="1"/>
</dbReference>
<keyword evidence="6 8" id="KW-1133">Transmembrane helix</keyword>
<feature type="transmembrane region" description="Helical" evidence="8">
    <location>
        <begin position="927"/>
        <end position="951"/>
    </location>
</feature>
<dbReference type="SUPFAM" id="SSF56954">
    <property type="entry name" value="Outer membrane efflux proteins (OEP)"/>
    <property type="match status" value="1"/>
</dbReference>
<dbReference type="GO" id="GO:0015562">
    <property type="term" value="F:efflux transmembrane transporter activity"/>
    <property type="evidence" value="ECO:0007669"/>
    <property type="project" value="InterPro"/>
</dbReference>
<evidence type="ECO:0000313" key="9">
    <source>
        <dbReference type="EMBL" id="SEQ90112.1"/>
    </source>
</evidence>
<dbReference type="Proteomes" id="UP000199021">
    <property type="component" value="Unassembled WGS sequence"/>
</dbReference>
<gene>
    <name evidence="9" type="ORF">SAMN05444359_11863</name>
</gene>
<dbReference type="PANTHER" id="PTHR32063">
    <property type="match status" value="1"/>
</dbReference>
<dbReference type="NCBIfam" id="TIGR00914">
    <property type="entry name" value="2A0601"/>
    <property type="match status" value="1"/>
</dbReference>
<evidence type="ECO:0000256" key="4">
    <source>
        <dbReference type="ARBA" id="ARBA00022475"/>
    </source>
</evidence>
<feature type="transmembrane region" description="Helical" evidence="8">
    <location>
        <begin position="971"/>
        <end position="990"/>
    </location>
</feature>
<dbReference type="InParanoid" id="A0A1H9JTF2"/>
<keyword evidence="5 8" id="KW-0812">Transmembrane</keyword>
<feature type="transmembrane region" description="Helical" evidence="8">
    <location>
        <begin position="343"/>
        <end position="360"/>
    </location>
</feature>
<proteinExistence type="inferred from homology"/>
<comment type="subcellular location">
    <subcellularLocation>
        <location evidence="1">Cell membrane</location>
        <topology evidence="1">Multi-pass membrane protein</topology>
    </subcellularLocation>
</comment>
<keyword evidence="10" id="KW-1185">Reference proteome</keyword>
<evidence type="ECO:0000256" key="5">
    <source>
        <dbReference type="ARBA" id="ARBA00022692"/>
    </source>
</evidence>